<comment type="caution">
    <text evidence="5">The sequence shown here is derived from an EMBL/GenBank/DDBJ whole genome shotgun (WGS) entry which is preliminary data.</text>
</comment>
<protein>
    <recommendedName>
        <fullName evidence="4">TNFR-Cys domain-containing protein</fullName>
    </recommendedName>
</protein>
<dbReference type="InterPro" id="IPR001368">
    <property type="entry name" value="TNFR/NGFR_Cys_rich_reg"/>
</dbReference>
<dbReference type="EMBL" id="QCYY01000847">
    <property type="protein sequence ID" value="ROT82316.1"/>
    <property type="molecule type" value="Genomic_DNA"/>
</dbReference>
<dbReference type="PROSITE" id="PS50050">
    <property type="entry name" value="TNFR_NGFR_2"/>
    <property type="match status" value="1"/>
</dbReference>
<feature type="transmembrane region" description="Helical" evidence="3">
    <location>
        <begin position="46"/>
        <end position="65"/>
    </location>
</feature>
<keyword evidence="3" id="KW-1133">Transmembrane helix</keyword>
<keyword evidence="1" id="KW-1015">Disulfide bond</keyword>
<sequence length="414" mass="44972">MGRAVWRHMEDCGPFMPFSPRPEVCPRHHSLEKILSTRTKMVGRGWWLLVWTLCAAWTVCVVHGGSVCQQGQEFYNSQQGKCVPCTRCHGPLVVAVPCYVYQDAVCAPATHFIPTWSRHNRPQAPITLSTPTTLQNQTKEERGHGKRIPKLSSGSHSPSDSKKSGHHGSTTNKDSNATSHKSNHKRQNSSSILSQNNTEKSRRENLNHHHRHKHSGERSDHRSHEKSMVVMKGASVSQRSGGASEDNPYAATGARIATSTAIVTSPSAVVTSGPSVQDSERMPGQVYPPIPFTMDRLLEQRRVLGPASSVDTNLYIESWQQQDNQPAIQFPSSASPLVSHRSPPQRSVSACPSPVPVRTYRLGPASASASPVVTARGLGPPRGRMRGTFVSPAYTLSNSSSGVALSGCSSLATT</sequence>
<feature type="disulfide bond" evidence="1">
    <location>
        <begin position="85"/>
        <end position="98"/>
    </location>
</feature>
<dbReference type="Proteomes" id="UP000283509">
    <property type="component" value="Unassembled WGS sequence"/>
</dbReference>
<feature type="disulfide bond" evidence="1">
    <location>
        <begin position="88"/>
        <end position="106"/>
    </location>
</feature>
<organism evidence="5 6">
    <name type="scientific">Penaeus vannamei</name>
    <name type="common">Whiteleg shrimp</name>
    <name type="synonym">Litopenaeus vannamei</name>
    <dbReference type="NCBI Taxonomy" id="6689"/>
    <lineage>
        <taxon>Eukaryota</taxon>
        <taxon>Metazoa</taxon>
        <taxon>Ecdysozoa</taxon>
        <taxon>Arthropoda</taxon>
        <taxon>Crustacea</taxon>
        <taxon>Multicrustacea</taxon>
        <taxon>Malacostraca</taxon>
        <taxon>Eumalacostraca</taxon>
        <taxon>Eucarida</taxon>
        <taxon>Decapoda</taxon>
        <taxon>Dendrobranchiata</taxon>
        <taxon>Penaeoidea</taxon>
        <taxon>Penaeidae</taxon>
        <taxon>Penaeus</taxon>
    </lineage>
</organism>
<evidence type="ECO:0000256" key="1">
    <source>
        <dbReference type="PROSITE-ProRule" id="PRU00206"/>
    </source>
</evidence>
<evidence type="ECO:0000259" key="4">
    <source>
        <dbReference type="PROSITE" id="PS50050"/>
    </source>
</evidence>
<keyword evidence="3" id="KW-0812">Transmembrane</keyword>
<evidence type="ECO:0000256" key="3">
    <source>
        <dbReference type="SAM" id="Phobius"/>
    </source>
</evidence>
<comment type="caution">
    <text evidence="1">Lacks conserved residue(s) required for the propagation of feature annotation.</text>
</comment>
<keyword evidence="6" id="KW-1185">Reference proteome</keyword>
<reference evidence="5 6" key="1">
    <citation type="submission" date="2018-04" db="EMBL/GenBank/DDBJ databases">
        <authorList>
            <person name="Zhang X."/>
            <person name="Yuan J."/>
            <person name="Li F."/>
            <person name="Xiang J."/>
        </authorList>
    </citation>
    <scope>NUCLEOTIDE SEQUENCE [LARGE SCALE GENOMIC DNA]</scope>
    <source>
        <tissue evidence="5">Muscle</tissue>
    </source>
</reference>
<reference evidence="5 6" key="2">
    <citation type="submission" date="2019-01" db="EMBL/GenBank/DDBJ databases">
        <title>The decoding of complex shrimp genome reveals the adaptation for benthos swimmer, frequently molting mechanism and breeding impact on genome.</title>
        <authorList>
            <person name="Sun Y."/>
            <person name="Gao Y."/>
            <person name="Yu Y."/>
        </authorList>
    </citation>
    <scope>NUCLEOTIDE SEQUENCE [LARGE SCALE GENOMIC DNA]</scope>
    <source>
        <tissue evidence="5">Muscle</tissue>
    </source>
</reference>
<feature type="compositionally biased region" description="Polar residues" evidence="2">
    <location>
        <begin position="188"/>
        <end position="198"/>
    </location>
</feature>
<feature type="repeat" description="TNFR-Cys" evidence="1">
    <location>
        <begin position="67"/>
        <end position="106"/>
    </location>
</feature>
<gene>
    <name evidence="5" type="ORF">C7M84_024520</name>
</gene>
<feature type="compositionally biased region" description="Polar residues" evidence="2">
    <location>
        <begin position="126"/>
        <end position="137"/>
    </location>
</feature>
<dbReference type="AlphaFoldDB" id="A0A423U0U3"/>
<feature type="region of interest" description="Disordered" evidence="2">
    <location>
        <begin position="334"/>
        <end position="354"/>
    </location>
</feature>
<proteinExistence type="predicted"/>
<feature type="compositionally biased region" description="Basic and acidic residues" evidence="2">
    <location>
        <begin position="216"/>
        <end position="227"/>
    </location>
</feature>
<evidence type="ECO:0000313" key="5">
    <source>
        <dbReference type="EMBL" id="ROT82316.1"/>
    </source>
</evidence>
<keyword evidence="3" id="KW-0472">Membrane</keyword>
<evidence type="ECO:0000256" key="2">
    <source>
        <dbReference type="SAM" id="MobiDB-lite"/>
    </source>
</evidence>
<feature type="compositionally biased region" description="Polar residues" evidence="2">
    <location>
        <begin position="334"/>
        <end position="350"/>
    </location>
</feature>
<feature type="region of interest" description="Disordered" evidence="2">
    <location>
        <begin position="117"/>
        <end position="249"/>
    </location>
</feature>
<dbReference type="PROSITE" id="PS00652">
    <property type="entry name" value="TNFR_NGFR_1"/>
    <property type="match status" value="1"/>
</dbReference>
<name>A0A423U0U3_PENVA</name>
<feature type="compositionally biased region" description="Polar residues" evidence="2">
    <location>
        <begin position="170"/>
        <end position="180"/>
    </location>
</feature>
<accession>A0A423U0U3</accession>
<dbReference type="OrthoDB" id="6126731at2759"/>
<feature type="domain" description="TNFR-Cys" evidence="4">
    <location>
        <begin position="67"/>
        <end position="106"/>
    </location>
</feature>
<evidence type="ECO:0000313" key="6">
    <source>
        <dbReference type="Proteomes" id="UP000283509"/>
    </source>
</evidence>